<protein>
    <recommendedName>
        <fullName evidence="8">DDE Tnp4 domain-containing protein</fullName>
    </recommendedName>
</protein>
<evidence type="ECO:0000256" key="7">
    <source>
        <dbReference type="ARBA" id="ARBA00023242"/>
    </source>
</evidence>
<comment type="caution">
    <text evidence="9">The sequence shown here is derived from an EMBL/GenBank/DDBJ whole genome shotgun (WGS) entry which is preliminary data.</text>
</comment>
<feature type="domain" description="DDE Tnp4" evidence="8">
    <location>
        <begin position="11"/>
        <end position="137"/>
    </location>
</feature>
<gene>
    <name evidence="9" type="ORF">PR048_005339</name>
</gene>
<dbReference type="InterPro" id="IPR045249">
    <property type="entry name" value="HARBI1-like"/>
</dbReference>
<reference evidence="9 10" key="1">
    <citation type="submission" date="2023-02" db="EMBL/GenBank/DDBJ databases">
        <title>LHISI_Scaffold_Assembly.</title>
        <authorList>
            <person name="Stuart O.P."/>
            <person name="Cleave R."/>
            <person name="Magrath M.J.L."/>
            <person name="Mikheyev A.S."/>
        </authorList>
    </citation>
    <scope>NUCLEOTIDE SEQUENCE [LARGE SCALE GENOMIC DNA]</scope>
    <source>
        <strain evidence="9">Daus_M_001</strain>
        <tissue evidence="9">Leg muscle</tissue>
    </source>
</reference>
<dbReference type="InterPro" id="IPR027806">
    <property type="entry name" value="HARBI1_dom"/>
</dbReference>
<evidence type="ECO:0000256" key="2">
    <source>
        <dbReference type="ARBA" id="ARBA00004123"/>
    </source>
</evidence>
<dbReference type="Proteomes" id="UP001159363">
    <property type="component" value="Chromosome 2"/>
</dbReference>
<organism evidence="9 10">
    <name type="scientific">Dryococelus australis</name>
    <dbReference type="NCBI Taxonomy" id="614101"/>
    <lineage>
        <taxon>Eukaryota</taxon>
        <taxon>Metazoa</taxon>
        <taxon>Ecdysozoa</taxon>
        <taxon>Arthropoda</taxon>
        <taxon>Hexapoda</taxon>
        <taxon>Insecta</taxon>
        <taxon>Pterygota</taxon>
        <taxon>Neoptera</taxon>
        <taxon>Polyneoptera</taxon>
        <taxon>Phasmatodea</taxon>
        <taxon>Verophasmatodea</taxon>
        <taxon>Anareolatae</taxon>
        <taxon>Phasmatidae</taxon>
        <taxon>Eurycanthinae</taxon>
        <taxon>Dryococelus</taxon>
    </lineage>
</organism>
<dbReference type="Pfam" id="PF13359">
    <property type="entry name" value="DDE_Tnp_4"/>
    <property type="match status" value="1"/>
</dbReference>
<keyword evidence="7" id="KW-0539">Nucleus</keyword>
<evidence type="ECO:0000259" key="8">
    <source>
        <dbReference type="Pfam" id="PF13359"/>
    </source>
</evidence>
<evidence type="ECO:0000313" key="10">
    <source>
        <dbReference type="Proteomes" id="UP001159363"/>
    </source>
</evidence>
<comment type="cofactor">
    <cofactor evidence="1">
        <name>a divalent metal cation</name>
        <dbReference type="ChEBI" id="CHEBI:60240"/>
    </cofactor>
</comment>
<comment type="subcellular location">
    <subcellularLocation>
        <location evidence="2">Nucleus</location>
    </subcellularLocation>
</comment>
<dbReference type="PANTHER" id="PTHR22930">
    <property type="match status" value="1"/>
</dbReference>
<keyword evidence="4" id="KW-0540">Nuclease</keyword>
<evidence type="ECO:0000256" key="6">
    <source>
        <dbReference type="ARBA" id="ARBA00022801"/>
    </source>
</evidence>
<name>A0ABQ9I7Y7_9NEOP</name>
<evidence type="ECO:0000256" key="5">
    <source>
        <dbReference type="ARBA" id="ARBA00022723"/>
    </source>
</evidence>
<evidence type="ECO:0000313" key="9">
    <source>
        <dbReference type="EMBL" id="KAJ8892758.1"/>
    </source>
</evidence>
<keyword evidence="6" id="KW-0378">Hydrolase</keyword>
<sequence>MILGNIVSSSVDGCHVRLDKPVEDKDAYVNRKHYFSVHLQGTLNEKRTFVEVFIGYPCSVHDAKVFANPPLLDDHPTLCEGDGHVLEDSAYPCLPQLIAPYKDNRYLTRAQRSFNRVHNLCRIIVEHAFGCLKQRFRHRAGDLMPMEEDGNSDETVRERDVRNELCPQLAIRE</sequence>
<keyword evidence="5" id="KW-0479">Metal-binding</keyword>
<accession>A0ABQ9I7Y7</accession>
<comment type="similarity">
    <text evidence="3">Belongs to the HARBI1 family.</text>
</comment>
<proteinExistence type="inferred from homology"/>
<evidence type="ECO:0000256" key="4">
    <source>
        <dbReference type="ARBA" id="ARBA00022722"/>
    </source>
</evidence>
<keyword evidence="10" id="KW-1185">Reference proteome</keyword>
<evidence type="ECO:0000256" key="1">
    <source>
        <dbReference type="ARBA" id="ARBA00001968"/>
    </source>
</evidence>
<dbReference type="PANTHER" id="PTHR22930:SF85">
    <property type="entry name" value="GH03217P-RELATED"/>
    <property type="match status" value="1"/>
</dbReference>
<evidence type="ECO:0000256" key="3">
    <source>
        <dbReference type="ARBA" id="ARBA00006958"/>
    </source>
</evidence>
<dbReference type="EMBL" id="JARBHB010000002">
    <property type="protein sequence ID" value="KAJ8892758.1"/>
    <property type="molecule type" value="Genomic_DNA"/>
</dbReference>